<reference evidence="2 3" key="1">
    <citation type="submission" date="2021-04" db="EMBL/GenBank/DDBJ databases">
        <title>novel species isolated from subtropical streams in China.</title>
        <authorList>
            <person name="Lu H."/>
        </authorList>
    </citation>
    <scope>NUCLEOTIDE SEQUENCE [LARGE SCALE GENOMIC DNA]</scope>
    <source>
        <strain evidence="2 3">BYS107W</strain>
    </source>
</reference>
<gene>
    <name evidence="2" type="ORF">KDM92_09690</name>
</gene>
<keyword evidence="1" id="KW-0472">Membrane</keyword>
<name>A0A941DH87_9BURK</name>
<evidence type="ECO:0000313" key="3">
    <source>
        <dbReference type="Proteomes" id="UP000680158"/>
    </source>
</evidence>
<dbReference type="AlphaFoldDB" id="A0A941DH87"/>
<proteinExistence type="predicted"/>
<evidence type="ECO:0000256" key="1">
    <source>
        <dbReference type="SAM" id="Phobius"/>
    </source>
</evidence>
<protein>
    <submittedName>
        <fullName evidence="2">Uncharacterized protein</fullName>
    </submittedName>
</protein>
<feature type="transmembrane region" description="Helical" evidence="1">
    <location>
        <begin position="7"/>
        <end position="27"/>
    </location>
</feature>
<organism evidence="2 3">
    <name type="scientific">Undibacterium baiyunense</name>
    <dbReference type="NCBI Taxonomy" id="2828731"/>
    <lineage>
        <taxon>Bacteria</taxon>
        <taxon>Pseudomonadati</taxon>
        <taxon>Pseudomonadota</taxon>
        <taxon>Betaproteobacteria</taxon>
        <taxon>Burkholderiales</taxon>
        <taxon>Oxalobacteraceae</taxon>
        <taxon>Undibacterium</taxon>
    </lineage>
</organism>
<feature type="transmembrane region" description="Helical" evidence="1">
    <location>
        <begin position="39"/>
        <end position="59"/>
    </location>
</feature>
<accession>A0A941DH87</accession>
<dbReference type="EMBL" id="JAGSPM010000005">
    <property type="protein sequence ID" value="MBR7746852.1"/>
    <property type="molecule type" value="Genomic_DNA"/>
</dbReference>
<keyword evidence="1" id="KW-1133">Transmembrane helix</keyword>
<comment type="caution">
    <text evidence="2">The sequence shown here is derived from an EMBL/GenBank/DDBJ whole genome shotgun (WGS) entry which is preliminary data.</text>
</comment>
<sequence length="123" mass="13937">MPTDIKRAAIALIVSCISTLLGVYFDGLDFEEIGFHDPFTLGINIIWTLIIAWIIWDLFSGKDIKLTLVLVGIIMLASLGWDIVEIGFGFAQLFYVLELLMFVAAYFFVSTKESKSWYLEKNS</sequence>
<keyword evidence="1" id="KW-0812">Transmembrane</keyword>
<dbReference type="Proteomes" id="UP000680158">
    <property type="component" value="Unassembled WGS sequence"/>
</dbReference>
<feature type="transmembrane region" description="Helical" evidence="1">
    <location>
        <begin position="90"/>
        <end position="109"/>
    </location>
</feature>
<evidence type="ECO:0000313" key="2">
    <source>
        <dbReference type="EMBL" id="MBR7746852.1"/>
    </source>
</evidence>
<feature type="transmembrane region" description="Helical" evidence="1">
    <location>
        <begin position="66"/>
        <end position="84"/>
    </location>
</feature>
<dbReference type="RefSeq" id="WP_212684155.1">
    <property type="nucleotide sequence ID" value="NZ_JAGSPM010000005.1"/>
</dbReference>
<keyword evidence="3" id="KW-1185">Reference proteome</keyword>